<reference evidence="1" key="1">
    <citation type="submission" date="2020-11" db="EMBL/GenBank/DDBJ databases">
        <authorList>
            <consortium name="DOE Joint Genome Institute"/>
            <person name="Ahrendt S."/>
            <person name="Riley R."/>
            <person name="Andreopoulos W."/>
            <person name="Labutti K."/>
            <person name="Pangilinan J."/>
            <person name="Ruiz-Duenas F.J."/>
            <person name="Barrasa J.M."/>
            <person name="Sanchez-Garcia M."/>
            <person name="Camarero S."/>
            <person name="Miyauchi S."/>
            <person name="Serrano A."/>
            <person name="Linde D."/>
            <person name="Babiker R."/>
            <person name="Drula E."/>
            <person name="Ayuso-Fernandez I."/>
            <person name="Pacheco R."/>
            <person name="Padilla G."/>
            <person name="Ferreira P."/>
            <person name="Barriuso J."/>
            <person name="Kellner H."/>
            <person name="Castanera R."/>
            <person name="Alfaro M."/>
            <person name="Ramirez L."/>
            <person name="Pisabarro A.G."/>
            <person name="Kuo A."/>
            <person name="Tritt A."/>
            <person name="Lipzen A."/>
            <person name="He G."/>
            <person name="Yan M."/>
            <person name="Ng V."/>
            <person name="Cullen D."/>
            <person name="Martin F."/>
            <person name="Rosso M.-N."/>
            <person name="Henrissat B."/>
            <person name="Hibbett D."/>
            <person name="Martinez A.T."/>
            <person name="Grigoriev I.V."/>
        </authorList>
    </citation>
    <scope>NUCLEOTIDE SEQUENCE</scope>
    <source>
        <strain evidence="1">CIRM-BRFM 674</strain>
    </source>
</reference>
<protein>
    <submittedName>
        <fullName evidence="1">Uncharacterized protein</fullName>
    </submittedName>
</protein>
<keyword evidence="2" id="KW-1185">Reference proteome</keyword>
<dbReference type="EMBL" id="MU155820">
    <property type="protein sequence ID" value="KAF9470882.1"/>
    <property type="molecule type" value="Genomic_DNA"/>
</dbReference>
<organism evidence="1 2">
    <name type="scientific">Pholiota conissans</name>
    <dbReference type="NCBI Taxonomy" id="109636"/>
    <lineage>
        <taxon>Eukaryota</taxon>
        <taxon>Fungi</taxon>
        <taxon>Dikarya</taxon>
        <taxon>Basidiomycota</taxon>
        <taxon>Agaricomycotina</taxon>
        <taxon>Agaricomycetes</taxon>
        <taxon>Agaricomycetidae</taxon>
        <taxon>Agaricales</taxon>
        <taxon>Agaricineae</taxon>
        <taxon>Strophariaceae</taxon>
        <taxon>Pholiota</taxon>
    </lineage>
</organism>
<dbReference type="Proteomes" id="UP000807469">
    <property type="component" value="Unassembled WGS sequence"/>
</dbReference>
<accession>A0A9P5YJ98</accession>
<evidence type="ECO:0000313" key="1">
    <source>
        <dbReference type="EMBL" id="KAF9470882.1"/>
    </source>
</evidence>
<dbReference type="AlphaFoldDB" id="A0A9P5YJ98"/>
<comment type="caution">
    <text evidence="1">The sequence shown here is derived from an EMBL/GenBank/DDBJ whole genome shotgun (WGS) entry which is preliminary data.</text>
</comment>
<name>A0A9P5YJ98_9AGAR</name>
<evidence type="ECO:0000313" key="2">
    <source>
        <dbReference type="Proteomes" id="UP000807469"/>
    </source>
</evidence>
<sequence length="171" mass="19070">MVSHRPQYTNTRAAMILLHGFKAFPAHRQCGLPLCCSLHCPSVHSQGGKLRVPPCFQVGFLSFSQYGPSTSVQPLSSRLTLHRPHIPFPSPCTIIFCTSTTDYHTFSSFHHPASSITLLSSIPSHIFILPLFFLPPLYPTPHSTLSFISLLLPSNRPFLYPHFLHPIIPTS</sequence>
<gene>
    <name evidence="1" type="ORF">BDN70DRAFT_625985</name>
</gene>
<proteinExistence type="predicted"/>